<organism evidence="1">
    <name type="scientific">Anguilla anguilla</name>
    <name type="common">European freshwater eel</name>
    <name type="synonym">Muraena anguilla</name>
    <dbReference type="NCBI Taxonomy" id="7936"/>
    <lineage>
        <taxon>Eukaryota</taxon>
        <taxon>Metazoa</taxon>
        <taxon>Chordata</taxon>
        <taxon>Craniata</taxon>
        <taxon>Vertebrata</taxon>
        <taxon>Euteleostomi</taxon>
        <taxon>Actinopterygii</taxon>
        <taxon>Neopterygii</taxon>
        <taxon>Teleostei</taxon>
        <taxon>Anguilliformes</taxon>
        <taxon>Anguillidae</taxon>
        <taxon>Anguilla</taxon>
    </lineage>
</organism>
<protein>
    <submittedName>
        <fullName evidence="1">Uncharacterized protein</fullName>
    </submittedName>
</protein>
<dbReference type="EMBL" id="GBXM01015091">
    <property type="protein sequence ID" value="JAH93486.1"/>
    <property type="molecule type" value="Transcribed_RNA"/>
</dbReference>
<accession>A0A0E9WT92</accession>
<evidence type="ECO:0000313" key="1">
    <source>
        <dbReference type="EMBL" id="JAH93486.1"/>
    </source>
</evidence>
<dbReference type="AlphaFoldDB" id="A0A0E9WT92"/>
<reference evidence="1" key="2">
    <citation type="journal article" date="2015" name="Fish Shellfish Immunol.">
        <title>Early steps in the European eel (Anguilla anguilla)-Vibrio vulnificus interaction in the gills: Role of the RtxA13 toxin.</title>
        <authorList>
            <person name="Callol A."/>
            <person name="Pajuelo D."/>
            <person name="Ebbesson L."/>
            <person name="Teles M."/>
            <person name="MacKenzie S."/>
            <person name="Amaro C."/>
        </authorList>
    </citation>
    <scope>NUCLEOTIDE SEQUENCE</scope>
</reference>
<reference evidence="1" key="1">
    <citation type="submission" date="2014-11" db="EMBL/GenBank/DDBJ databases">
        <authorList>
            <person name="Amaro Gonzalez C."/>
        </authorList>
    </citation>
    <scope>NUCLEOTIDE SEQUENCE</scope>
</reference>
<name>A0A0E9WT92_ANGAN</name>
<proteinExistence type="predicted"/>
<sequence length="100" mass="11626">MYEGLLTPSQRVIHMHQTWVKYAPVLDSNAPLRPTDLAWCIGTNDILSKSASPAFRSYWQAQLRQARSIEHRKAFESKTNTSLTQVRYAHRAFMNLMFQN</sequence>